<dbReference type="EMBL" id="CP015118">
    <property type="protein sequence ID" value="ARN19206.1"/>
    <property type="molecule type" value="Genomic_DNA"/>
</dbReference>
<dbReference type="InterPro" id="IPR037473">
    <property type="entry name" value="Lcp-like"/>
</dbReference>
<dbReference type="Pfam" id="PF09995">
    <property type="entry name" value="MPAB_Lcp_cat"/>
    <property type="match status" value="1"/>
</dbReference>
<organism evidence="2 3">
    <name type="scientific">Piscinibacter gummiphilus</name>
    <dbReference type="NCBI Taxonomy" id="946333"/>
    <lineage>
        <taxon>Bacteria</taxon>
        <taxon>Pseudomonadati</taxon>
        <taxon>Pseudomonadota</taxon>
        <taxon>Betaproteobacteria</taxon>
        <taxon>Burkholderiales</taxon>
        <taxon>Sphaerotilaceae</taxon>
        <taxon>Piscinibacter</taxon>
    </lineage>
</organism>
<sequence length="454" mass="49708">MSRPDLDRMQHVADPLADDTVAAVLGDWAEVGIAERLERIRVMNRLIGGWKTNGDLVGWRAAGDGVTPGIAAPLEAFVQAGCKLPGWVDKDKIARAEEMFFAQGPLSCLLLFCRSLPECYVVPDLAAVLQVSGQLTQHTDYRVRSTAAMIFPVMMKGGLTTPEGGGIAQTLKVRLIHATIRHLILHGNPSDVRGVVPPLVLGGPPKSMHEALLGHGWNVEADGLPCNQEELAYTLLTFSHCFLSSLHRLHLGLGPEEEGAYLHAWNVVGHVLGIHRELMVQDTPQAQALFDEMQARGRADPVSPDPRPALASALMNAMSAEIPFRVAKPVPVLMTRHLCGTATSSDLGLNGHVSWLSRALFALGMGIVGVIDRAARLVWPDFSLSRFVVRVLGYHVVTKLLMDQTRPLQLPDHLLSRVRDVVAAWSDDPKAPRWLNVMEDRFTTIGTWKSVVRR</sequence>
<proteinExistence type="predicted"/>
<dbReference type="PANTHER" id="PTHR37539:SF1">
    <property type="entry name" value="ER-BOUND OXYGENASE MPAB_MPAB'_RUBBER OXYGENASE CATALYTIC DOMAIN-CONTAINING PROTEIN"/>
    <property type="match status" value="1"/>
</dbReference>
<dbReference type="STRING" id="946333.A4W93_04360"/>
<dbReference type="AlphaFoldDB" id="A0A1W6L4T9"/>
<dbReference type="OrthoDB" id="6072815at2"/>
<feature type="domain" description="ER-bound oxygenase mpaB/mpaB'/Rubber oxygenase catalytic" evidence="1">
    <location>
        <begin position="125"/>
        <end position="366"/>
    </location>
</feature>
<name>A0A1W6L4T9_9BURK</name>
<dbReference type="GO" id="GO:0016491">
    <property type="term" value="F:oxidoreductase activity"/>
    <property type="evidence" value="ECO:0007669"/>
    <property type="project" value="InterPro"/>
</dbReference>
<dbReference type="KEGG" id="rgu:A4W93_04360"/>
<evidence type="ECO:0000313" key="2">
    <source>
        <dbReference type="EMBL" id="ARN19206.1"/>
    </source>
</evidence>
<dbReference type="PANTHER" id="PTHR37539">
    <property type="entry name" value="SECRETED PROTEIN-RELATED"/>
    <property type="match status" value="1"/>
</dbReference>
<dbReference type="RefSeq" id="WP_085749457.1">
    <property type="nucleotide sequence ID" value="NZ_BSPR01000002.1"/>
</dbReference>
<evidence type="ECO:0000313" key="3">
    <source>
        <dbReference type="Proteomes" id="UP000193427"/>
    </source>
</evidence>
<keyword evidence="3" id="KW-1185">Reference proteome</keyword>
<accession>A0A1W6L4T9</accession>
<dbReference type="Proteomes" id="UP000193427">
    <property type="component" value="Chromosome"/>
</dbReference>
<evidence type="ECO:0000259" key="1">
    <source>
        <dbReference type="Pfam" id="PF09995"/>
    </source>
</evidence>
<dbReference type="InterPro" id="IPR018713">
    <property type="entry name" value="MPAB/Lcp_cat_dom"/>
</dbReference>
<protein>
    <recommendedName>
        <fullName evidence="1">ER-bound oxygenase mpaB/mpaB'/Rubber oxygenase catalytic domain-containing protein</fullName>
    </recommendedName>
</protein>
<reference evidence="2 3" key="1">
    <citation type="submission" date="2016-04" db="EMBL/GenBank/DDBJ databases">
        <title>Complete genome sequence of natural rubber-degrading, novel Gram-negative bacterium, Rhizobacter gummiphilus strain NS21.</title>
        <authorList>
            <person name="Tabata M."/>
            <person name="Kasai D."/>
            <person name="Fukuda M."/>
        </authorList>
    </citation>
    <scope>NUCLEOTIDE SEQUENCE [LARGE SCALE GENOMIC DNA]</scope>
    <source>
        <strain evidence="2 3">NS21</strain>
    </source>
</reference>
<gene>
    <name evidence="2" type="ORF">A4W93_04360</name>
</gene>